<reference evidence="2 3" key="1">
    <citation type="submission" date="2019-04" db="EMBL/GenBank/DDBJ databases">
        <authorList>
            <person name="Van Vliet M D."/>
        </authorList>
    </citation>
    <scope>NUCLEOTIDE SEQUENCE [LARGE SCALE GENOMIC DNA]</scope>
    <source>
        <strain evidence="2 3">F21</strain>
    </source>
</reference>
<dbReference type="Pfam" id="PF04545">
    <property type="entry name" value="Sigma70_r4"/>
    <property type="match status" value="1"/>
</dbReference>
<name>A0A6C2UKS5_9BACT</name>
<sequence>MTHDYDGAWREKFLTPEQWEREAFRLWQQQSAEAQDAVYGRLQTEHEMGVVAVDFLLVLSRRQQQVVQLYCLEGRTQVEVATTLGISQQTVSQHLMGKLRGGRQVGGAFRKLRKAIHKAAKARAGQSNRRARILSVFDELLDSALTRRRARELIGALMREARTGTRQEK</sequence>
<dbReference type="Gene3D" id="1.10.10.10">
    <property type="entry name" value="Winged helix-like DNA-binding domain superfamily/Winged helix DNA-binding domain"/>
    <property type="match status" value="1"/>
</dbReference>
<evidence type="ECO:0000313" key="2">
    <source>
        <dbReference type="EMBL" id="VGO20001.1"/>
    </source>
</evidence>
<dbReference type="InterPro" id="IPR036388">
    <property type="entry name" value="WH-like_DNA-bd_sf"/>
</dbReference>
<dbReference type="GO" id="GO:0006352">
    <property type="term" value="P:DNA-templated transcription initiation"/>
    <property type="evidence" value="ECO:0007669"/>
    <property type="project" value="InterPro"/>
</dbReference>
<keyword evidence="3" id="KW-1185">Reference proteome</keyword>
<evidence type="ECO:0000259" key="1">
    <source>
        <dbReference type="Pfam" id="PF04545"/>
    </source>
</evidence>
<dbReference type="EMBL" id="CAAHFH010000001">
    <property type="protein sequence ID" value="VGO20001.1"/>
    <property type="molecule type" value="Genomic_DNA"/>
</dbReference>
<accession>A0A6C2UKS5</accession>
<gene>
    <name evidence="2" type="ORF">SCARR_02061</name>
</gene>
<evidence type="ECO:0000313" key="3">
    <source>
        <dbReference type="Proteomes" id="UP000346198"/>
    </source>
</evidence>
<protein>
    <recommendedName>
        <fullName evidence="1">RNA polymerase sigma-70 region 4 domain-containing protein</fullName>
    </recommendedName>
</protein>
<dbReference type="InterPro" id="IPR007630">
    <property type="entry name" value="RNA_pol_sigma70_r4"/>
</dbReference>
<proteinExistence type="predicted"/>
<dbReference type="GO" id="GO:0003700">
    <property type="term" value="F:DNA-binding transcription factor activity"/>
    <property type="evidence" value="ECO:0007669"/>
    <property type="project" value="InterPro"/>
</dbReference>
<dbReference type="RefSeq" id="WP_136061455.1">
    <property type="nucleotide sequence ID" value="NZ_CAAHFH010000001.1"/>
</dbReference>
<dbReference type="InterPro" id="IPR013324">
    <property type="entry name" value="RNA_pol_sigma_r3/r4-like"/>
</dbReference>
<dbReference type="AlphaFoldDB" id="A0A6C2UKS5"/>
<feature type="domain" description="RNA polymerase sigma-70 region 4" evidence="1">
    <location>
        <begin position="56"/>
        <end position="94"/>
    </location>
</feature>
<organism evidence="2 3">
    <name type="scientific">Pontiella sulfatireligans</name>
    <dbReference type="NCBI Taxonomy" id="2750658"/>
    <lineage>
        <taxon>Bacteria</taxon>
        <taxon>Pseudomonadati</taxon>
        <taxon>Kiritimatiellota</taxon>
        <taxon>Kiritimatiellia</taxon>
        <taxon>Kiritimatiellales</taxon>
        <taxon>Pontiellaceae</taxon>
        <taxon>Pontiella</taxon>
    </lineage>
</organism>
<dbReference type="SUPFAM" id="SSF88659">
    <property type="entry name" value="Sigma3 and sigma4 domains of RNA polymerase sigma factors"/>
    <property type="match status" value="1"/>
</dbReference>
<dbReference type="Proteomes" id="UP000346198">
    <property type="component" value="Unassembled WGS sequence"/>
</dbReference>